<dbReference type="AlphaFoldDB" id="A0A8J2S911"/>
<reference evidence="1" key="1">
    <citation type="submission" date="2021-11" db="EMBL/GenBank/DDBJ databases">
        <authorList>
            <person name="Schell T."/>
        </authorList>
    </citation>
    <scope>NUCLEOTIDE SEQUENCE</scope>
    <source>
        <strain evidence="1">M5</strain>
    </source>
</reference>
<name>A0A8J2S911_9CRUS</name>
<accession>A0A8J2S911</accession>
<evidence type="ECO:0000313" key="2">
    <source>
        <dbReference type="Proteomes" id="UP000789390"/>
    </source>
</evidence>
<comment type="caution">
    <text evidence="1">The sequence shown here is derived from an EMBL/GenBank/DDBJ whole genome shotgun (WGS) entry which is preliminary data.</text>
</comment>
<keyword evidence="2" id="KW-1185">Reference proteome</keyword>
<dbReference type="EMBL" id="CAKKLH010000336">
    <property type="protein sequence ID" value="CAH0113059.1"/>
    <property type="molecule type" value="Genomic_DNA"/>
</dbReference>
<proteinExistence type="predicted"/>
<evidence type="ECO:0000313" key="1">
    <source>
        <dbReference type="EMBL" id="CAH0113059.1"/>
    </source>
</evidence>
<protein>
    <submittedName>
        <fullName evidence="1">Uncharacterized protein</fullName>
    </submittedName>
</protein>
<sequence>MKTLSKEIPDYEFVRKHGEESAELYTLTIKEKFNEEQIFNLSLKLQLNGAACVFYGNKEDRYLGLVLWAVALKFSMFSGVSKKFSYVGLCKDPRSINLAPYSTIASSIIGGGSLKSQNVKVASGPRLSSPYLSGLLFFEALFKIRGFIESKGFKKQVPLMYFIMSRRTVEDYSVVFVHILNLMGKPEAGVAITGLNHCFVSSSKMACDERTEPTYN</sequence>
<dbReference type="Proteomes" id="UP000789390">
    <property type="component" value="Unassembled WGS sequence"/>
</dbReference>
<organism evidence="1 2">
    <name type="scientific">Daphnia galeata</name>
    <dbReference type="NCBI Taxonomy" id="27404"/>
    <lineage>
        <taxon>Eukaryota</taxon>
        <taxon>Metazoa</taxon>
        <taxon>Ecdysozoa</taxon>
        <taxon>Arthropoda</taxon>
        <taxon>Crustacea</taxon>
        <taxon>Branchiopoda</taxon>
        <taxon>Diplostraca</taxon>
        <taxon>Cladocera</taxon>
        <taxon>Anomopoda</taxon>
        <taxon>Daphniidae</taxon>
        <taxon>Daphnia</taxon>
    </lineage>
</organism>
<gene>
    <name evidence="1" type="ORF">DGAL_LOCUS16861</name>
</gene>